<dbReference type="PROSITE" id="PS00018">
    <property type="entry name" value="EF_HAND_1"/>
    <property type="match status" value="1"/>
</dbReference>
<evidence type="ECO:0000313" key="3">
    <source>
        <dbReference type="Proteomes" id="UP000019678"/>
    </source>
</evidence>
<name>A0A017TCF7_9BACT</name>
<dbReference type="EMBL" id="ASRX01000013">
    <property type="protein sequence ID" value="EYF06968.1"/>
    <property type="molecule type" value="Genomic_DNA"/>
</dbReference>
<sequence length="372" mass="36953">MSCVLDVEGTAPDPAAGTGGNGPGGGGPGSGGGSPTTTGGGEGGGQPPPQEDCLDGQDNDGDGLIDCADIDDCAPADYECAPTPPTGWTANAFAGLVNFAEIDNLPECPSGTTGADFFADPSAASCSACSCVLDPNSASCFAPQFTCNWYSQNCSGGTQQVDATDTDRCLQFQGTVPNSGSCRITAPSAVRQAGTCTVTSGASTLQNPAPWGRAVRVCQSDTHQGGGCDAGLVCQPRPPTGVPGLEGLSCLVKEGTDGCDPGWAQLDVQLFAGGTDQRSCSACGCNTSAVGCTGGSITANSRDNCVPEGTQTTLTTQCQNVTVALDNNTFSLQSRLGTVTGQATCTGGQGQGSVATEGPTKLCCRTPSPPSN</sequence>
<reference evidence="2 3" key="1">
    <citation type="submission" date="2013-05" db="EMBL/GenBank/DDBJ databases">
        <title>Genome assembly of Chondromyces apiculatus DSM 436.</title>
        <authorList>
            <person name="Sharma G."/>
            <person name="Khatri I."/>
            <person name="Kaur C."/>
            <person name="Mayilraj S."/>
            <person name="Subramanian S."/>
        </authorList>
    </citation>
    <scope>NUCLEOTIDE SEQUENCE [LARGE SCALE GENOMIC DNA]</scope>
    <source>
        <strain evidence="2 3">DSM 436</strain>
    </source>
</reference>
<gene>
    <name evidence="2" type="ORF">CAP_1227</name>
</gene>
<dbReference type="AlphaFoldDB" id="A0A017TCF7"/>
<evidence type="ECO:0000313" key="2">
    <source>
        <dbReference type="EMBL" id="EYF06968.1"/>
    </source>
</evidence>
<accession>A0A017TCF7</accession>
<proteinExistence type="predicted"/>
<dbReference type="Proteomes" id="UP000019678">
    <property type="component" value="Unassembled WGS sequence"/>
</dbReference>
<comment type="caution">
    <text evidence="2">The sequence shown here is derived from an EMBL/GenBank/DDBJ whole genome shotgun (WGS) entry which is preliminary data.</text>
</comment>
<protein>
    <submittedName>
        <fullName evidence="2">Uncharacterized protein</fullName>
    </submittedName>
</protein>
<keyword evidence="3" id="KW-1185">Reference proteome</keyword>
<feature type="compositionally biased region" description="Gly residues" evidence="1">
    <location>
        <begin position="17"/>
        <end position="45"/>
    </location>
</feature>
<dbReference type="InterPro" id="IPR018247">
    <property type="entry name" value="EF_Hand_1_Ca_BS"/>
</dbReference>
<organism evidence="2 3">
    <name type="scientific">Chondromyces apiculatus DSM 436</name>
    <dbReference type="NCBI Taxonomy" id="1192034"/>
    <lineage>
        <taxon>Bacteria</taxon>
        <taxon>Pseudomonadati</taxon>
        <taxon>Myxococcota</taxon>
        <taxon>Polyangia</taxon>
        <taxon>Polyangiales</taxon>
        <taxon>Polyangiaceae</taxon>
        <taxon>Chondromyces</taxon>
    </lineage>
</organism>
<feature type="region of interest" description="Disordered" evidence="1">
    <location>
        <begin position="1"/>
        <end position="59"/>
    </location>
</feature>
<dbReference type="STRING" id="1192034.CAP_1227"/>
<evidence type="ECO:0000256" key="1">
    <source>
        <dbReference type="SAM" id="MobiDB-lite"/>
    </source>
</evidence>